<dbReference type="EMBL" id="JAHHUM010000905">
    <property type="protein sequence ID" value="KAK5616111.1"/>
    <property type="molecule type" value="Genomic_DNA"/>
</dbReference>
<evidence type="ECO:0000313" key="3">
    <source>
        <dbReference type="EMBL" id="KAK5616111.1"/>
    </source>
</evidence>
<gene>
    <name evidence="3" type="ORF">CRENBAI_017365</name>
</gene>
<protein>
    <recommendedName>
        <fullName evidence="2">NBAS subunit of NRZ tethering complex C-terminal domain-containing protein</fullName>
    </recommendedName>
</protein>
<feature type="compositionally biased region" description="Polar residues" evidence="1">
    <location>
        <begin position="1"/>
        <end position="13"/>
    </location>
</feature>
<feature type="region of interest" description="Disordered" evidence="1">
    <location>
        <begin position="283"/>
        <end position="305"/>
    </location>
</feature>
<dbReference type="Proteomes" id="UP001311232">
    <property type="component" value="Unassembled WGS sequence"/>
</dbReference>
<reference evidence="3 4" key="1">
    <citation type="submission" date="2021-06" db="EMBL/GenBank/DDBJ databases">
        <authorList>
            <person name="Palmer J.M."/>
        </authorList>
    </citation>
    <scope>NUCLEOTIDE SEQUENCE [LARGE SCALE GENOMIC DNA]</scope>
    <source>
        <strain evidence="3 4">MEX-2019</strain>
        <tissue evidence="3">Muscle</tissue>
    </source>
</reference>
<comment type="caution">
    <text evidence="3">The sequence shown here is derived from an EMBL/GenBank/DDBJ whole genome shotgun (WGS) entry which is preliminary data.</text>
</comment>
<feature type="compositionally biased region" description="Basic residues" evidence="1">
    <location>
        <begin position="51"/>
        <end position="65"/>
    </location>
</feature>
<keyword evidence="4" id="KW-1185">Reference proteome</keyword>
<proteinExistence type="predicted"/>
<evidence type="ECO:0000256" key="1">
    <source>
        <dbReference type="SAM" id="MobiDB-lite"/>
    </source>
</evidence>
<dbReference type="PANTHER" id="PTHR15922:SF2">
    <property type="entry name" value="NBAS SUBUNIT OF NRZ TETHERING COMPLEX"/>
    <property type="match status" value="1"/>
</dbReference>
<name>A0AAV9S4H4_9TELE</name>
<feature type="domain" description="NBAS subunit of NRZ tethering complex C-terminal" evidence="2">
    <location>
        <begin position="352"/>
        <end position="475"/>
    </location>
</feature>
<dbReference type="InterPro" id="IPR054751">
    <property type="entry name" value="NBAS_C"/>
</dbReference>
<sequence>MSTTKTEWGNSAASFESHQQGSSGSSKASAAEGSNEAIREKYAHYRDAKNHREKQKKCPQLKKKSLSTEEIETRSNSLKLFDTLKCDPEAFYSHMTKYVLPTVEGSDLGRLLYFYTLLDAAGCEPYVTTIIKPDSHIKLLKKLRAVAKGVNYRKLTDESSDPLATLQLVLTSQNVLSISKLSNRLPLPGGGRSTVSPSAVHAVWLQKLFWKGDPQLLKRPPQSDHDYLHAYDTCAKYLDRLVPADAIHFLDSITFSPDAAKNLSVQARLEMIKRASKVLRQLAEKSRKKASDNSGEQEGTDPTGMTFDEALAHLQQSQAHLNTLSHAFILSLKDSQQEQQQRYSQRYDLSRSERSKICELAVTMATDGHPLEQIKELLRVAVGPLDLSVKTVFQEAVQRVVAALSGDQNALTNYPQPLRVLEGVVTSVHNNVQSGDSTVTSDDLLAWLRPFCGDASLPVRPRIDVLQILESNFSLIDSDVRLLLLYRTQAVLKDREPED</sequence>
<accession>A0AAV9S4H4</accession>
<dbReference type="GO" id="GO:0070939">
    <property type="term" value="C:Dsl1/NZR complex"/>
    <property type="evidence" value="ECO:0007669"/>
    <property type="project" value="TreeGrafter"/>
</dbReference>
<dbReference type="GO" id="GO:0000149">
    <property type="term" value="F:SNARE binding"/>
    <property type="evidence" value="ECO:0007669"/>
    <property type="project" value="TreeGrafter"/>
</dbReference>
<dbReference type="GO" id="GO:0006890">
    <property type="term" value="P:retrograde vesicle-mediated transport, Golgi to endoplasmic reticulum"/>
    <property type="evidence" value="ECO:0007669"/>
    <property type="project" value="TreeGrafter"/>
</dbReference>
<dbReference type="Pfam" id="PF22913">
    <property type="entry name" value="NBAS_11th"/>
    <property type="match status" value="1"/>
</dbReference>
<dbReference type="PANTHER" id="PTHR15922">
    <property type="entry name" value="NEUROBLASTOMA-AMPLIFIED SEQUENCE"/>
    <property type="match status" value="1"/>
</dbReference>
<dbReference type="AlphaFoldDB" id="A0AAV9S4H4"/>
<evidence type="ECO:0000259" key="2">
    <source>
        <dbReference type="Pfam" id="PF22913"/>
    </source>
</evidence>
<evidence type="ECO:0000313" key="4">
    <source>
        <dbReference type="Proteomes" id="UP001311232"/>
    </source>
</evidence>
<organism evidence="3 4">
    <name type="scientific">Crenichthys baileyi</name>
    <name type="common">White River springfish</name>
    <dbReference type="NCBI Taxonomy" id="28760"/>
    <lineage>
        <taxon>Eukaryota</taxon>
        <taxon>Metazoa</taxon>
        <taxon>Chordata</taxon>
        <taxon>Craniata</taxon>
        <taxon>Vertebrata</taxon>
        <taxon>Euteleostomi</taxon>
        <taxon>Actinopterygii</taxon>
        <taxon>Neopterygii</taxon>
        <taxon>Teleostei</taxon>
        <taxon>Neoteleostei</taxon>
        <taxon>Acanthomorphata</taxon>
        <taxon>Ovalentaria</taxon>
        <taxon>Atherinomorphae</taxon>
        <taxon>Cyprinodontiformes</taxon>
        <taxon>Goodeidae</taxon>
        <taxon>Crenichthys</taxon>
    </lineage>
</organism>
<feature type="compositionally biased region" description="Basic and acidic residues" evidence="1">
    <location>
        <begin position="37"/>
        <end position="50"/>
    </location>
</feature>
<feature type="compositionally biased region" description="Low complexity" evidence="1">
    <location>
        <begin position="14"/>
        <end position="36"/>
    </location>
</feature>
<feature type="region of interest" description="Disordered" evidence="1">
    <location>
        <begin position="1"/>
        <end position="69"/>
    </location>
</feature>